<dbReference type="AlphaFoldDB" id="A0A090M4H6"/>
<accession>A0A454XXR1</accession>
<evidence type="ECO:0000256" key="7">
    <source>
        <dbReference type="RuleBase" id="RU000488"/>
    </source>
</evidence>
<evidence type="ECO:0000256" key="3">
    <source>
        <dbReference type="ARBA" id="ARBA00022692"/>
    </source>
</evidence>
<dbReference type="GO" id="GO:0016020">
    <property type="term" value="C:membrane"/>
    <property type="evidence" value="ECO:0007669"/>
    <property type="project" value="UniProtKB-SubCell"/>
</dbReference>
<dbReference type="PRINTS" id="PR00926">
    <property type="entry name" value="MITOCARRIER"/>
</dbReference>
<feature type="repeat" description="Solcar" evidence="6">
    <location>
        <begin position="45"/>
        <end position="128"/>
    </location>
</feature>
<keyword evidence="5 6" id="KW-0472">Membrane</keyword>
<dbReference type="GO" id="GO:0055085">
    <property type="term" value="P:transmembrane transport"/>
    <property type="evidence" value="ECO:0007669"/>
    <property type="project" value="InterPro"/>
</dbReference>
<keyword evidence="11" id="KW-1185">Reference proteome</keyword>
<dbReference type="SUPFAM" id="SSF103506">
    <property type="entry name" value="Mitochondrial carrier"/>
    <property type="match status" value="1"/>
</dbReference>
<evidence type="ECO:0000256" key="4">
    <source>
        <dbReference type="ARBA" id="ARBA00022737"/>
    </source>
</evidence>
<evidence type="ECO:0000313" key="11">
    <source>
        <dbReference type="Proteomes" id="UP000009170"/>
    </source>
</evidence>
<protein>
    <submittedName>
        <fullName evidence="9">Mitochondrial substrate/solute carrier</fullName>
    </submittedName>
    <submittedName>
        <fullName evidence="10">Putative mitochondrial carrier protein</fullName>
    </submittedName>
</protein>
<feature type="transmembrane region" description="Helical" evidence="8">
    <location>
        <begin position="48"/>
        <end position="66"/>
    </location>
</feature>
<keyword evidence="3 6" id="KW-0812">Transmembrane</keyword>
<keyword evidence="4" id="KW-0677">Repeat</keyword>
<dbReference type="EMBL" id="CAID01000009">
    <property type="protein sequence ID" value="CEF99096.1"/>
    <property type="molecule type" value="Genomic_DNA"/>
</dbReference>
<comment type="similarity">
    <text evidence="7">Belongs to the mitochondrial carrier (TC 2.A.29) family.</text>
</comment>
<reference evidence="9 11" key="1">
    <citation type="journal article" date="2006" name="Proc. Natl. Acad. Sci. U.S.A.">
        <title>Genome analysis of the smallest free-living eukaryote Ostreococcus tauri unveils many unique features.</title>
        <authorList>
            <person name="Derelle E."/>
            <person name="Ferraz C."/>
            <person name="Rombauts S."/>
            <person name="Rouze P."/>
            <person name="Worden A.Z."/>
            <person name="Robbens S."/>
            <person name="Partensky F."/>
            <person name="Degroeve S."/>
            <person name="Echeynie S."/>
            <person name="Cooke R."/>
            <person name="Saeys Y."/>
            <person name="Wuyts J."/>
            <person name="Jabbari K."/>
            <person name="Bowler C."/>
            <person name="Panaud O."/>
            <person name="Piegu B."/>
            <person name="Ball S.G."/>
            <person name="Ral J.-P."/>
            <person name="Bouget F.-Y."/>
            <person name="Piganeau G."/>
            <person name="De Baets B."/>
            <person name="Picard A."/>
            <person name="Delseny M."/>
            <person name="Demaille J."/>
            <person name="Van de Peer Y."/>
            <person name="Moreau H."/>
        </authorList>
    </citation>
    <scope>NUCLEOTIDE SEQUENCE [LARGE SCALE GENOMIC DNA]</scope>
    <source>
        <strain evidence="9 11">OTTH0595</strain>
    </source>
</reference>
<dbReference type="Proteomes" id="UP000009170">
    <property type="component" value="Unassembled WGS sequence"/>
</dbReference>
<accession>A0A1Y5IH12</accession>
<organism evidence="9 11">
    <name type="scientific">Ostreococcus tauri</name>
    <name type="common">Marine green alga</name>
    <dbReference type="NCBI Taxonomy" id="70448"/>
    <lineage>
        <taxon>Eukaryota</taxon>
        <taxon>Viridiplantae</taxon>
        <taxon>Chlorophyta</taxon>
        <taxon>Mamiellophyceae</taxon>
        <taxon>Mamiellales</taxon>
        <taxon>Bathycoccaceae</taxon>
        <taxon>Ostreococcus</taxon>
    </lineage>
</organism>
<dbReference type="OrthoDB" id="250329at2759"/>
<sequence length="364" mass="39031">MSRVERVERVERTVMFPSTSASARENAAFTAHSKREDVDWNSLDKKKFFGAGVGVFSGVTLALYPLSVIKTRQMVSANATQTSAFGVVREVVKERGIRGLYRGFGTIVVGAIPIRVVYLSTLEAVKAQTNALFDTYEVANKYRGAADAAGGATASLVSQALAVPVDVISTRQMVQGMRHGRETAVKAVEGGGAVAAEEVAFAGYRNGIDAVRQIVAKEGVRGLYRGFGVSVATLVPGSALWWGFYGTYKRTFWDAAPADWRDDAKTTDAQVIGVQVASGVCAGLSSGFLTTPLDVIKTRLQVLSGQPGGEGTNLSSTASMIYREHGALGFFRGVRPRMVSVSVWGTVMVSVYEFLKRSSKKEEV</sequence>
<dbReference type="InterPro" id="IPR002067">
    <property type="entry name" value="MCP"/>
</dbReference>
<reference evidence="10" key="3">
    <citation type="submission" date="2017-04" db="EMBL/GenBank/DDBJ databases">
        <title>Population genomics of picophytoplankton unveils novel chromosome hypervariability.</title>
        <authorList>
            <consortium name="DOE Joint Genome Institute"/>
            <person name="Blanc-Mathieu R."/>
            <person name="Krasovec M."/>
            <person name="Hebrard M."/>
            <person name="Yau S."/>
            <person name="Desgranges E."/>
            <person name="Martin J."/>
            <person name="Schackwitz W."/>
            <person name="Kuo A."/>
            <person name="Salin G."/>
            <person name="Donnadieu C."/>
            <person name="Desdevises Y."/>
            <person name="Sanchez-Ferandin S."/>
            <person name="Moreau H."/>
            <person name="Rivals E."/>
            <person name="Grigoriev I.V."/>
            <person name="Grimsley N."/>
            <person name="Eyre-Walker A."/>
            <person name="Piganeau G."/>
        </authorList>
    </citation>
    <scope>NUCLEOTIDE SEQUENCE [LARGE SCALE GENOMIC DNA]</scope>
    <source>
        <strain evidence="10">RCC 1115</strain>
    </source>
</reference>
<dbReference type="InterPro" id="IPR018108">
    <property type="entry name" value="MCP_transmembrane"/>
</dbReference>
<evidence type="ECO:0000256" key="5">
    <source>
        <dbReference type="ARBA" id="ARBA00023136"/>
    </source>
</evidence>
<dbReference type="PANTHER" id="PTHR46080:SF3">
    <property type="entry name" value="MITOCHONDRIAL SUBSTRATE CARRIER FAMILY PROTEIN"/>
    <property type="match status" value="1"/>
</dbReference>
<dbReference type="InterPro" id="IPR023395">
    <property type="entry name" value="MCP_dom_sf"/>
</dbReference>
<name>A0A090M4H6_OSTTA</name>
<keyword evidence="2 7" id="KW-0813">Transport</keyword>
<dbReference type="PANTHER" id="PTHR46080">
    <property type="entry name" value="MITOCHONDRIAL SUBSTRATE CARRIER FAMILY PROTEIN J"/>
    <property type="match status" value="1"/>
</dbReference>
<dbReference type="Proteomes" id="UP000195557">
    <property type="component" value="Unassembled WGS sequence"/>
</dbReference>
<evidence type="ECO:0000256" key="2">
    <source>
        <dbReference type="ARBA" id="ARBA00022448"/>
    </source>
</evidence>
<dbReference type="Pfam" id="PF00153">
    <property type="entry name" value="Mito_carr"/>
    <property type="match status" value="3"/>
</dbReference>
<feature type="transmembrane region" description="Helical" evidence="8">
    <location>
        <begin position="222"/>
        <end position="244"/>
    </location>
</feature>
<dbReference type="Gene3D" id="1.50.40.10">
    <property type="entry name" value="Mitochondrial carrier domain"/>
    <property type="match status" value="2"/>
</dbReference>
<evidence type="ECO:0000256" key="6">
    <source>
        <dbReference type="PROSITE-ProRule" id="PRU00282"/>
    </source>
</evidence>
<evidence type="ECO:0000256" key="8">
    <source>
        <dbReference type="SAM" id="Phobius"/>
    </source>
</evidence>
<reference evidence="9" key="2">
    <citation type="journal article" date="2014" name="BMC Genomics">
        <title>An improved genome of the model marine alga Ostreococcus tauri unfolds by assessing Illumina de novo assemblies.</title>
        <authorList>
            <person name="Blanc-Mathieu R."/>
            <person name="Verhelst B."/>
            <person name="Derelle E."/>
            <person name="Rombauts S."/>
            <person name="Bouget F.Y."/>
            <person name="Carre I."/>
            <person name="Chateau A."/>
            <person name="Eyre-Walker A."/>
            <person name="Grimsley N."/>
            <person name="Moreau H."/>
            <person name="Piegu B."/>
            <person name="Rivals E."/>
            <person name="Schackwitz W."/>
            <person name="Van de Peer Y."/>
            <person name="Piganeau G."/>
        </authorList>
    </citation>
    <scope>NUCLEOTIDE SEQUENCE</scope>
    <source>
        <strain evidence="9">RCC4221</strain>
    </source>
</reference>
<proteinExistence type="inferred from homology"/>
<keyword evidence="8" id="KW-1133">Transmembrane helix</keyword>
<evidence type="ECO:0000256" key="1">
    <source>
        <dbReference type="ARBA" id="ARBA00004141"/>
    </source>
</evidence>
<feature type="repeat" description="Solcar" evidence="6">
    <location>
        <begin position="142"/>
        <end position="251"/>
    </location>
</feature>
<accession>A0A090M4H6</accession>
<feature type="repeat" description="Solcar" evidence="6">
    <location>
        <begin position="270"/>
        <end position="358"/>
    </location>
</feature>
<dbReference type="InParanoid" id="A0A090M4H6"/>
<gene>
    <name evidence="10" type="ORF">BE221DRAFT_189234</name>
    <name evidence="9" type="ORF">OT_ostta09g02700</name>
</gene>
<comment type="subcellular location">
    <subcellularLocation>
        <location evidence="1">Membrane</location>
        <topology evidence="1">Multi-pass membrane protein</topology>
    </subcellularLocation>
</comment>
<dbReference type="FunCoup" id="A0A090M4H6">
    <property type="interactions" value="1516"/>
</dbReference>
<dbReference type="EMBL" id="KZ155772">
    <property type="protein sequence ID" value="OUS48868.1"/>
    <property type="molecule type" value="Genomic_DNA"/>
</dbReference>
<evidence type="ECO:0000313" key="10">
    <source>
        <dbReference type="EMBL" id="OUS48868.1"/>
    </source>
</evidence>
<dbReference type="PROSITE" id="PS50920">
    <property type="entry name" value="SOLCAR"/>
    <property type="match status" value="3"/>
</dbReference>
<evidence type="ECO:0000313" key="9">
    <source>
        <dbReference type="EMBL" id="CEF99096.1"/>
    </source>
</evidence>